<dbReference type="GO" id="GO:0003729">
    <property type="term" value="F:mRNA binding"/>
    <property type="evidence" value="ECO:0007669"/>
    <property type="project" value="UniProtKB-UniRule"/>
</dbReference>
<feature type="region of interest" description="Disordered" evidence="2">
    <location>
        <begin position="90"/>
        <end position="125"/>
    </location>
</feature>
<dbReference type="Proteomes" id="UP001189122">
    <property type="component" value="Unassembled WGS sequence"/>
</dbReference>
<evidence type="ECO:0000256" key="2">
    <source>
        <dbReference type="SAM" id="MobiDB-lite"/>
    </source>
</evidence>
<dbReference type="PANTHER" id="PTHR12357">
    <property type="entry name" value="YTH YT521-B HOMOLOGY DOMAIN-CONTAINING"/>
    <property type="match status" value="1"/>
</dbReference>
<sequence length="374" mass="41899">MATERKPEKLSFAERDDQSYVVGSDGLEFQQPVSCICSIQGLHSCDKISPYHNQVKSVVPYTNSGFSVKENGQSWVGSDKLKTRNKLGIDFLNEQNRGPRTSSHKSASESGSDVAGVFSADDCNGQNTISPDIDIKREDYNLEDFPTKYEHALFFVIKSYSEDDIHKSIKYNVWASTPNGNQRLDNAFQISQAKMGRRAANAPSSYSFRYVNASGQFCGVAEMIGRVNFNKNMDFWQQDKWNGFFPVKWHIIKDVPNSQFRHIILENNDNKPVTNSRDTQEVKFSQGMEVLGIFKAFSSKTSILDDFSFYDNRQKAMQSKRSKAHAPIWRAYRDAAAPVGKAGELDPLIAGLKAVELGPAKSAGEPQMGVEVKE</sequence>
<dbReference type="EMBL" id="LR743596">
    <property type="protein sequence ID" value="CAA2626418.1"/>
    <property type="molecule type" value="Genomic_DNA"/>
</dbReference>
<proteinExistence type="inferred from homology"/>
<keyword evidence="5" id="KW-1185">Reference proteome</keyword>
<dbReference type="GO" id="GO:1990247">
    <property type="term" value="F:N6-methyladenosine-containing RNA reader activity"/>
    <property type="evidence" value="ECO:0007669"/>
    <property type="project" value="UniProtKB-UniRule"/>
</dbReference>
<feature type="domain" description="YTH" evidence="3">
    <location>
        <begin position="152"/>
        <end position="294"/>
    </location>
</feature>
<dbReference type="InterPro" id="IPR045168">
    <property type="entry name" value="YTH_prot"/>
</dbReference>
<dbReference type="PROSITE" id="PS50882">
    <property type="entry name" value="YTH"/>
    <property type="match status" value="1"/>
</dbReference>
<protein>
    <recommendedName>
        <fullName evidence="1">YTH domain-containing family protein</fullName>
    </recommendedName>
</protein>
<gene>
    <name evidence="4" type="ORF">SI7747_09012119</name>
</gene>
<dbReference type="GO" id="GO:0005737">
    <property type="term" value="C:cytoplasm"/>
    <property type="evidence" value="ECO:0007669"/>
    <property type="project" value="TreeGrafter"/>
</dbReference>
<evidence type="ECO:0000256" key="1">
    <source>
        <dbReference type="RuleBase" id="RU369095"/>
    </source>
</evidence>
<dbReference type="AlphaFoldDB" id="A0A7I8J6T1"/>
<comment type="similarity">
    <text evidence="1">Belongs to the YTHDF family.</text>
</comment>
<feature type="compositionally biased region" description="Polar residues" evidence="2">
    <location>
        <begin position="93"/>
        <end position="111"/>
    </location>
</feature>
<keyword evidence="1" id="KW-0694">RNA-binding</keyword>
<comment type="function">
    <text evidence="1">Specifically recognizes and binds N6-methyladenosine (m6A)-containing RNAs, and regulates mRNA stability. M6A is a modification present at internal sites of mRNAs and some non-coding RNAs and plays a role in mRNA stability and processing.</text>
</comment>
<dbReference type="PANTHER" id="PTHR12357:SF127">
    <property type="entry name" value="YTH DOMAIN-CONTAINING FAMILY PROTEIN"/>
    <property type="match status" value="1"/>
</dbReference>
<dbReference type="Pfam" id="PF04146">
    <property type="entry name" value="YTH"/>
    <property type="match status" value="1"/>
</dbReference>
<evidence type="ECO:0000313" key="5">
    <source>
        <dbReference type="Proteomes" id="UP001189122"/>
    </source>
</evidence>
<accession>A0A7I8J6T1</accession>
<evidence type="ECO:0000313" key="4">
    <source>
        <dbReference type="EMBL" id="CAA2626418.1"/>
    </source>
</evidence>
<reference evidence="4 5" key="1">
    <citation type="submission" date="2019-12" db="EMBL/GenBank/DDBJ databases">
        <authorList>
            <person name="Scholz U."/>
            <person name="Mascher M."/>
            <person name="Fiebig A."/>
        </authorList>
    </citation>
    <scope>NUCLEOTIDE SEQUENCE</scope>
</reference>
<dbReference type="InterPro" id="IPR007275">
    <property type="entry name" value="YTH_domain"/>
</dbReference>
<evidence type="ECO:0000259" key="3">
    <source>
        <dbReference type="PROSITE" id="PS50882"/>
    </source>
</evidence>
<name>A0A7I8J6T1_SPIIN</name>
<organism evidence="4">
    <name type="scientific">Spirodela intermedia</name>
    <name type="common">Intermediate duckweed</name>
    <dbReference type="NCBI Taxonomy" id="51605"/>
    <lineage>
        <taxon>Eukaryota</taxon>
        <taxon>Viridiplantae</taxon>
        <taxon>Streptophyta</taxon>
        <taxon>Embryophyta</taxon>
        <taxon>Tracheophyta</taxon>
        <taxon>Spermatophyta</taxon>
        <taxon>Magnoliopsida</taxon>
        <taxon>Liliopsida</taxon>
        <taxon>Araceae</taxon>
        <taxon>Lemnoideae</taxon>
        <taxon>Spirodela</taxon>
    </lineage>
</organism>
<dbReference type="CDD" id="cd21134">
    <property type="entry name" value="YTH"/>
    <property type="match status" value="1"/>
</dbReference>
<dbReference type="EMBL" id="CACRZD030000009">
    <property type="protein sequence ID" value="CAA6665730.1"/>
    <property type="molecule type" value="Genomic_DNA"/>
</dbReference>
<dbReference type="GO" id="GO:0061157">
    <property type="term" value="P:mRNA destabilization"/>
    <property type="evidence" value="ECO:0007669"/>
    <property type="project" value="TreeGrafter"/>
</dbReference>
<dbReference type="Gene3D" id="3.10.590.10">
    <property type="entry name" value="ph1033 like domains"/>
    <property type="match status" value="1"/>
</dbReference>